<sequence>MFVNSSPESMNQVTLAGGKPPDVRHLSVASVSAIILGGKSGSNTTSDIPTGN</sequence>
<comment type="caution">
    <text evidence="2">The sequence shown here is derived from an EMBL/GenBank/DDBJ whole genome shotgun (WGS) entry which is preliminary data.</text>
</comment>
<evidence type="ECO:0000313" key="3">
    <source>
        <dbReference type="Proteomes" id="UP000828390"/>
    </source>
</evidence>
<organism evidence="2 3">
    <name type="scientific">Dreissena polymorpha</name>
    <name type="common">Zebra mussel</name>
    <name type="synonym">Mytilus polymorpha</name>
    <dbReference type="NCBI Taxonomy" id="45954"/>
    <lineage>
        <taxon>Eukaryota</taxon>
        <taxon>Metazoa</taxon>
        <taxon>Spiralia</taxon>
        <taxon>Lophotrochozoa</taxon>
        <taxon>Mollusca</taxon>
        <taxon>Bivalvia</taxon>
        <taxon>Autobranchia</taxon>
        <taxon>Heteroconchia</taxon>
        <taxon>Euheterodonta</taxon>
        <taxon>Imparidentia</taxon>
        <taxon>Neoheterodontei</taxon>
        <taxon>Myida</taxon>
        <taxon>Dreissenoidea</taxon>
        <taxon>Dreissenidae</taxon>
        <taxon>Dreissena</taxon>
    </lineage>
</organism>
<evidence type="ECO:0000256" key="1">
    <source>
        <dbReference type="SAM" id="MobiDB-lite"/>
    </source>
</evidence>
<reference evidence="2" key="2">
    <citation type="submission" date="2020-11" db="EMBL/GenBank/DDBJ databases">
        <authorList>
            <person name="McCartney M.A."/>
            <person name="Auch B."/>
            <person name="Kono T."/>
            <person name="Mallez S."/>
            <person name="Becker A."/>
            <person name="Gohl D.M."/>
            <person name="Silverstein K.A.T."/>
            <person name="Koren S."/>
            <person name="Bechman K.B."/>
            <person name="Herman A."/>
            <person name="Abrahante J.E."/>
            <person name="Garbe J."/>
        </authorList>
    </citation>
    <scope>NUCLEOTIDE SEQUENCE</scope>
    <source>
        <strain evidence="2">Duluth1</strain>
        <tissue evidence="2">Whole animal</tissue>
    </source>
</reference>
<feature type="region of interest" description="Disordered" evidence="1">
    <location>
        <begin position="1"/>
        <end position="20"/>
    </location>
</feature>
<dbReference type="Proteomes" id="UP000828390">
    <property type="component" value="Unassembled WGS sequence"/>
</dbReference>
<gene>
    <name evidence="2" type="ORF">DPMN_057236</name>
</gene>
<accession>A0A9D4CVW3</accession>
<proteinExistence type="predicted"/>
<keyword evidence="3" id="KW-1185">Reference proteome</keyword>
<protein>
    <submittedName>
        <fullName evidence="2">Uncharacterized protein</fullName>
    </submittedName>
</protein>
<dbReference type="AlphaFoldDB" id="A0A9D4CVW3"/>
<dbReference type="EMBL" id="JAIWYP010000012">
    <property type="protein sequence ID" value="KAH3731228.1"/>
    <property type="molecule type" value="Genomic_DNA"/>
</dbReference>
<feature type="compositionally biased region" description="Polar residues" evidence="1">
    <location>
        <begin position="1"/>
        <end position="14"/>
    </location>
</feature>
<reference evidence="2" key="1">
    <citation type="journal article" date="2019" name="bioRxiv">
        <title>The Genome of the Zebra Mussel, Dreissena polymorpha: A Resource for Invasive Species Research.</title>
        <authorList>
            <person name="McCartney M.A."/>
            <person name="Auch B."/>
            <person name="Kono T."/>
            <person name="Mallez S."/>
            <person name="Zhang Y."/>
            <person name="Obille A."/>
            <person name="Becker A."/>
            <person name="Abrahante J.E."/>
            <person name="Garbe J."/>
            <person name="Badalamenti J.P."/>
            <person name="Herman A."/>
            <person name="Mangelson H."/>
            <person name="Liachko I."/>
            <person name="Sullivan S."/>
            <person name="Sone E.D."/>
            <person name="Koren S."/>
            <person name="Silverstein K.A.T."/>
            <person name="Beckman K.B."/>
            <person name="Gohl D.M."/>
        </authorList>
    </citation>
    <scope>NUCLEOTIDE SEQUENCE</scope>
    <source>
        <strain evidence="2">Duluth1</strain>
        <tissue evidence="2">Whole animal</tissue>
    </source>
</reference>
<evidence type="ECO:0000313" key="2">
    <source>
        <dbReference type="EMBL" id="KAH3731228.1"/>
    </source>
</evidence>
<name>A0A9D4CVW3_DREPO</name>